<keyword evidence="1" id="KW-1133">Transmembrane helix</keyword>
<protein>
    <submittedName>
        <fullName evidence="2">Uncharacterized protein</fullName>
    </submittedName>
</protein>
<evidence type="ECO:0000313" key="3">
    <source>
        <dbReference type="Proteomes" id="UP000054977"/>
    </source>
</evidence>
<accession>A0A158IYQ0</accession>
<keyword evidence="3" id="KW-1185">Reference proteome</keyword>
<comment type="caution">
    <text evidence="2">The sequence shown here is derived from an EMBL/GenBank/DDBJ whole genome shotgun (WGS) entry which is preliminary data.</text>
</comment>
<keyword evidence="1" id="KW-0472">Membrane</keyword>
<dbReference type="AlphaFoldDB" id="A0A158IYQ0"/>
<feature type="transmembrane region" description="Helical" evidence="1">
    <location>
        <begin position="6"/>
        <end position="23"/>
    </location>
</feature>
<dbReference type="Proteomes" id="UP000054977">
    <property type="component" value="Unassembled WGS sequence"/>
</dbReference>
<dbReference type="EMBL" id="FCNW02000048">
    <property type="protein sequence ID" value="SAL61383.1"/>
    <property type="molecule type" value="Genomic_DNA"/>
</dbReference>
<proteinExistence type="predicted"/>
<evidence type="ECO:0000256" key="1">
    <source>
        <dbReference type="SAM" id="Phobius"/>
    </source>
</evidence>
<evidence type="ECO:0000313" key="2">
    <source>
        <dbReference type="EMBL" id="SAL61383.1"/>
    </source>
</evidence>
<dbReference type="RefSeq" id="WP_181505769.1">
    <property type="nucleotide sequence ID" value="NZ_FCNW02000048.1"/>
</dbReference>
<gene>
    <name evidence="2" type="ORF">AWB65_05597</name>
</gene>
<keyword evidence="1" id="KW-0812">Transmembrane</keyword>
<organism evidence="2 3">
    <name type="scientific">Caballeronia humi</name>
    <dbReference type="NCBI Taxonomy" id="326474"/>
    <lineage>
        <taxon>Bacteria</taxon>
        <taxon>Pseudomonadati</taxon>
        <taxon>Pseudomonadota</taxon>
        <taxon>Betaproteobacteria</taxon>
        <taxon>Burkholderiales</taxon>
        <taxon>Burkholderiaceae</taxon>
        <taxon>Caballeronia</taxon>
    </lineage>
</organism>
<sequence length="52" mass="6223">MAESMTVVLLGLVVLALAGILVIEHYRREHHRNQQLRWLDTHPMKDWVHRRP</sequence>
<reference evidence="2" key="1">
    <citation type="submission" date="2016-01" db="EMBL/GenBank/DDBJ databases">
        <authorList>
            <person name="Peeters C."/>
        </authorList>
    </citation>
    <scope>NUCLEOTIDE SEQUENCE [LARGE SCALE GENOMIC DNA]</scope>
    <source>
        <strain evidence="2">LMG 22934</strain>
    </source>
</reference>
<name>A0A158IYQ0_9BURK</name>